<dbReference type="PANTHER" id="PTHR30461">
    <property type="entry name" value="DNA-INVERTASE FROM LAMBDOID PROPHAGE"/>
    <property type="match status" value="1"/>
</dbReference>
<reference evidence="5" key="1">
    <citation type="submission" date="2017-04" db="EMBL/GenBank/DDBJ databases">
        <title>Function of individual gut microbiota members based on whole genome sequencing of pure cultures obtained from chicken caecum.</title>
        <authorList>
            <person name="Medvecky M."/>
            <person name="Cejkova D."/>
            <person name="Polansky O."/>
            <person name="Karasova D."/>
            <person name="Kubasova T."/>
            <person name="Cizek A."/>
            <person name="Rychlik I."/>
        </authorList>
    </citation>
    <scope>NUCLEOTIDE SEQUENCE [LARGE SCALE GENOMIC DNA]</scope>
    <source>
        <strain evidence="5">An273</strain>
    </source>
</reference>
<gene>
    <name evidence="4" type="ORF">B5F75_01505</name>
</gene>
<evidence type="ECO:0000313" key="4">
    <source>
        <dbReference type="EMBL" id="OUO57474.1"/>
    </source>
</evidence>
<dbReference type="InterPro" id="IPR038109">
    <property type="entry name" value="DNA_bind_recomb_sf"/>
</dbReference>
<feature type="coiled-coil region" evidence="1">
    <location>
        <begin position="398"/>
        <end position="453"/>
    </location>
</feature>
<organism evidence="4 5">
    <name type="scientific">Candidatus Avelusimicrobium gallicola</name>
    <dbReference type="NCBI Taxonomy" id="2562704"/>
    <lineage>
        <taxon>Bacteria</taxon>
        <taxon>Pseudomonadati</taxon>
        <taxon>Elusimicrobiota</taxon>
        <taxon>Elusimicrobia</taxon>
        <taxon>Elusimicrobiales</taxon>
        <taxon>Elusimicrobiaceae</taxon>
        <taxon>Candidatus Avelusimicrobium</taxon>
    </lineage>
</organism>
<feature type="domain" description="Resolvase/invertase-type recombinase catalytic" evidence="2">
    <location>
        <begin position="35"/>
        <end position="186"/>
    </location>
</feature>
<dbReference type="Gene3D" id="3.40.50.1390">
    <property type="entry name" value="Resolvase, N-terminal catalytic domain"/>
    <property type="match status" value="1"/>
</dbReference>
<dbReference type="InterPro" id="IPR025827">
    <property type="entry name" value="Zn_ribbon_recom_dom"/>
</dbReference>
<dbReference type="Pfam" id="PF00239">
    <property type="entry name" value="Resolvase"/>
    <property type="match status" value="1"/>
</dbReference>
<dbReference type="Proteomes" id="UP000196368">
    <property type="component" value="Unassembled WGS sequence"/>
</dbReference>
<dbReference type="CDD" id="cd00338">
    <property type="entry name" value="Ser_Recombinase"/>
    <property type="match status" value="1"/>
</dbReference>
<dbReference type="InterPro" id="IPR050639">
    <property type="entry name" value="SSR_resolvase"/>
</dbReference>
<name>A0A1Y4DEA7_9BACT</name>
<keyword evidence="1" id="KW-0175">Coiled coil</keyword>
<dbReference type="AlphaFoldDB" id="A0A1Y4DEA7"/>
<dbReference type="EMBL" id="NFJD01000001">
    <property type="protein sequence ID" value="OUO57474.1"/>
    <property type="molecule type" value="Genomic_DNA"/>
</dbReference>
<dbReference type="PROSITE" id="PS51736">
    <property type="entry name" value="RECOMBINASES_3"/>
    <property type="match status" value="1"/>
</dbReference>
<dbReference type="InterPro" id="IPR011109">
    <property type="entry name" value="DNA_bind_recombinase_dom"/>
</dbReference>
<evidence type="ECO:0000259" key="2">
    <source>
        <dbReference type="PROSITE" id="PS51736"/>
    </source>
</evidence>
<sequence length="562" mass="64802">MATPDPKNYRYIRLNNFYKIRKCSMLNKENQFQEKAVIFLRVSSIKQEDGYSLDAQEKLARSYAQRNNLQIVKMWKVQESAWGKKERKEFSAMLDFVKRNDSVKHVIFDVVDRMTRNDADKIRVIRLIREYHKSIHFSRTNQLLNDQTLDSNKEFMMDVEVAASKKLSNDIAYKTRMGMVEKAEQGIYPGNAPLGYINVTTKEKESIIEADPVNAPLVTELFEYASTGKYSLEELEEIFYGKGLRTKSRGNRVSLKSISKMLHSPFYYGVFKWGKKIYQGTHTPLVSKAVWDKTQDSLAAKAHRYDTRHNYPFNRLITCEHCGHYILGAKAKHKYLYYRCAHYNKDHKKSGYLTEARLAEQLADTIQDIELPKEVVEVLCKGLKQKGLRANQINAGTKQILQKELERVNGRIEALLDMYLDRKITDAAYQAKNRQLQEERERIEGELSRCTRSAEGAQRAVQGLAMLSGLKKCYREADNYGKADLLRAVGAKFLLTQDNQIVVEYKEPFKAIYEAKHLAQTDAKEAERDKKTALLNKGCLEIYDDKSAQGASQSCSRNYWGG</sequence>
<dbReference type="Gene3D" id="3.90.1750.20">
    <property type="entry name" value="Putative Large Serine Recombinase, Chain B, Domain 2"/>
    <property type="match status" value="1"/>
</dbReference>
<evidence type="ECO:0000313" key="5">
    <source>
        <dbReference type="Proteomes" id="UP000196368"/>
    </source>
</evidence>
<proteinExistence type="predicted"/>
<dbReference type="SMART" id="SM00857">
    <property type="entry name" value="Resolvase"/>
    <property type="match status" value="1"/>
</dbReference>
<keyword evidence="5" id="KW-1185">Reference proteome</keyword>
<dbReference type="GO" id="GO:0000150">
    <property type="term" value="F:DNA strand exchange activity"/>
    <property type="evidence" value="ECO:0007669"/>
    <property type="project" value="InterPro"/>
</dbReference>
<comment type="caution">
    <text evidence="4">The sequence shown here is derived from an EMBL/GenBank/DDBJ whole genome shotgun (WGS) entry which is preliminary data.</text>
</comment>
<dbReference type="PROSITE" id="PS51737">
    <property type="entry name" value="RECOMBINASE_DNA_BIND"/>
    <property type="match status" value="1"/>
</dbReference>
<dbReference type="SUPFAM" id="SSF53041">
    <property type="entry name" value="Resolvase-like"/>
    <property type="match status" value="1"/>
</dbReference>
<dbReference type="InterPro" id="IPR036162">
    <property type="entry name" value="Resolvase-like_N_sf"/>
</dbReference>
<dbReference type="GO" id="GO:0003677">
    <property type="term" value="F:DNA binding"/>
    <property type="evidence" value="ECO:0007669"/>
    <property type="project" value="InterPro"/>
</dbReference>
<protein>
    <recommendedName>
        <fullName evidence="6">Recombinase domain-containing protein</fullName>
    </recommendedName>
</protein>
<dbReference type="PANTHER" id="PTHR30461:SF23">
    <property type="entry name" value="DNA RECOMBINASE-RELATED"/>
    <property type="match status" value="1"/>
</dbReference>
<feature type="domain" description="Recombinase" evidence="3">
    <location>
        <begin position="193"/>
        <end position="304"/>
    </location>
</feature>
<accession>A0A1Y4DEA7</accession>
<evidence type="ECO:0000259" key="3">
    <source>
        <dbReference type="PROSITE" id="PS51737"/>
    </source>
</evidence>
<dbReference type="Pfam" id="PF07508">
    <property type="entry name" value="Recombinase"/>
    <property type="match status" value="1"/>
</dbReference>
<dbReference type="InterPro" id="IPR006119">
    <property type="entry name" value="Resolv_N"/>
</dbReference>
<dbReference type="Pfam" id="PF13408">
    <property type="entry name" value="Zn_ribbon_recom"/>
    <property type="match status" value="1"/>
</dbReference>
<evidence type="ECO:0008006" key="6">
    <source>
        <dbReference type="Google" id="ProtNLM"/>
    </source>
</evidence>
<evidence type="ECO:0000256" key="1">
    <source>
        <dbReference type="SAM" id="Coils"/>
    </source>
</evidence>